<dbReference type="InterPro" id="IPR025877">
    <property type="entry name" value="MobA-like_NTP_Trfase"/>
</dbReference>
<comment type="function">
    <text evidence="8">Catalyzes the last two sequential reactions in the de novo biosynthetic pathway for UDP-N-acetylglucosamine (UDP-GlcNAc). The C-terminal domain catalyzes the transfer of acetyl group from acetyl coenzyme A to glucosamine-1-phosphate (GlcN-1-P) to produce N-acetylglucosamine-1-phosphate (GlcNAc-1-P), which is converted into UDP-GlcNAc by the transfer of uridine 5-monophosphate (from uridine 5-triphosphate), a reaction catalyzed by the N-terminal domain.</text>
</comment>
<dbReference type="GO" id="GO:0003977">
    <property type="term" value="F:UDP-N-acetylglucosamine diphosphorylase activity"/>
    <property type="evidence" value="ECO:0007669"/>
    <property type="project" value="UniProtKB-EC"/>
</dbReference>
<dbReference type="Gene3D" id="3.90.550.10">
    <property type="entry name" value="Spore Coat Polysaccharide Biosynthesis Protein SpsA, Chain A"/>
    <property type="match status" value="1"/>
</dbReference>
<name>A0A2H0VAE8_9BACT</name>
<keyword evidence="5" id="KW-0012">Acyltransferase</keyword>
<proteinExistence type="inferred from homology"/>
<accession>A0A2H0VAE8</accession>
<comment type="similarity">
    <text evidence="2">In the N-terminal section; belongs to the N-acetylglucosamine-1-phosphate uridyltransferase family.</text>
</comment>
<evidence type="ECO:0000256" key="1">
    <source>
        <dbReference type="ARBA" id="ARBA00007707"/>
    </source>
</evidence>
<dbReference type="SUPFAM" id="SSF53448">
    <property type="entry name" value="Nucleotide-diphospho-sugar transferases"/>
    <property type="match status" value="1"/>
</dbReference>
<evidence type="ECO:0000256" key="6">
    <source>
        <dbReference type="ARBA" id="ARBA00048247"/>
    </source>
</evidence>
<dbReference type="Pfam" id="PF12804">
    <property type="entry name" value="NTP_transf_3"/>
    <property type="match status" value="1"/>
</dbReference>
<dbReference type="InterPro" id="IPR029044">
    <property type="entry name" value="Nucleotide-diphossugar_trans"/>
</dbReference>
<dbReference type="GO" id="GO:0019134">
    <property type="term" value="F:glucosamine-1-phosphate N-acetyltransferase activity"/>
    <property type="evidence" value="ECO:0007669"/>
    <property type="project" value="UniProtKB-EC"/>
</dbReference>
<keyword evidence="3" id="KW-0808">Transferase</keyword>
<dbReference type="PANTHER" id="PTHR43584:SF3">
    <property type="entry name" value="BIFUNCTIONAL PROTEIN GLMU"/>
    <property type="match status" value="1"/>
</dbReference>
<protein>
    <recommendedName>
        <fullName evidence="9">MobA-like NTP transferase domain-containing protein</fullName>
    </recommendedName>
</protein>
<reference evidence="11" key="1">
    <citation type="submission" date="2017-09" db="EMBL/GenBank/DDBJ databases">
        <title>Depth-based differentiation of microbial function through sediment-hosted aquifers and enrichment of novel symbionts in the deep terrestrial subsurface.</title>
        <authorList>
            <person name="Probst A.J."/>
            <person name="Ladd B."/>
            <person name="Jarett J.K."/>
            <person name="Geller-Mcgrath D.E."/>
            <person name="Sieber C.M.K."/>
            <person name="Emerson J.B."/>
            <person name="Anantharaman K."/>
            <person name="Thomas B.C."/>
            <person name="Malmstrom R."/>
            <person name="Stieglmeier M."/>
            <person name="Klingl A."/>
            <person name="Woyke T."/>
            <person name="Ryan C.M."/>
            <person name="Banfield J.F."/>
        </authorList>
    </citation>
    <scope>NUCLEOTIDE SEQUENCE [LARGE SCALE GENOMIC DNA]</scope>
</reference>
<comment type="catalytic activity">
    <reaction evidence="7">
        <text>N-acetyl-alpha-D-glucosamine 1-phosphate + UTP + H(+) = UDP-N-acetyl-alpha-D-glucosamine + diphosphate</text>
        <dbReference type="Rhea" id="RHEA:13509"/>
        <dbReference type="ChEBI" id="CHEBI:15378"/>
        <dbReference type="ChEBI" id="CHEBI:33019"/>
        <dbReference type="ChEBI" id="CHEBI:46398"/>
        <dbReference type="ChEBI" id="CHEBI:57705"/>
        <dbReference type="ChEBI" id="CHEBI:57776"/>
        <dbReference type="EC" id="2.7.7.23"/>
    </reaction>
</comment>
<evidence type="ECO:0000256" key="4">
    <source>
        <dbReference type="ARBA" id="ARBA00022695"/>
    </source>
</evidence>
<dbReference type="PANTHER" id="PTHR43584">
    <property type="entry name" value="NUCLEOTIDYL TRANSFERASE"/>
    <property type="match status" value="1"/>
</dbReference>
<comment type="similarity">
    <text evidence="1">In the C-terminal section; belongs to the transferase hexapeptide repeat family.</text>
</comment>
<evidence type="ECO:0000256" key="5">
    <source>
        <dbReference type="ARBA" id="ARBA00023315"/>
    </source>
</evidence>
<gene>
    <name evidence="10" type="ORF">COT92_03065</name>
</gene>
<comment type="catalytic activity">
    <reaction evidence="6">
        <text>alpha-D-glucosamine 1-phosphate + acetyl-CoA = N-acetyl-alpha-D-glucosamine 1-phosphate + CoA + H(+)</text>
        <dbReference type="Rhea" id="RHEA:13725"/>
        <dbReference type="ChEBI" id="CHEBI:15378"/>
        <dbReference type="ChEBI" id="CHEBI:57287"/>
        <dbReference type="ChEBI" id="CHEBI:57288"/>
        <dbReference type="ChEBI" id="CHEBI:57776"/>
        <dbReference type="ChEBI" id="CHEBI:58516"/>
        <dbReference type="EC" id="2.3.1.157"/>
    </reaction>
</comment>
<evidence type="ECO:0000259" key="9">
    <source>
        <dbReference type="Pfam" id="PF12804"/>
    </source>
</evidence>
<feature type="domain" description="MobA-like NTP transferase" evidence="9">
    <location>
        <begin position="5"/>
        <end position="129"/>
    </location>
</feature>
<comment type="caution">
    <text evidence="10">The sequence shown here is derived from an EMBL/GenBank/DDBJ whole genome shotgun (WGS) entry which is preliminary data.</text>
</comment>
<dbReference type="Proteomes" id="UP000230922">
    <property type="component" value="Unassembled WGS sequence"/>
</dbReference>
<dbReference type="EMBL" id="PFAK01000050">
    <property type="protein sequence ID" value="PIR96064.1"/>
    <property type="molecule type" value="Genomic_DNA"/>
</dbReference>
<evidence type="ECO:0000313" key="11">
    <source>
        <dbReference type="Proteomes" id="UP000230922"/>
    </source>
</evidence>
<sequence length="245" mass="28340">MKDQVIILAAGKGSRLKYDNLPKVLVPFKGQVLIKHLLMRIGKIIQNIKPVVVVGFMGDKVKAVLGNRFEYVKQEEQLGTAHAVKAAKKNIQAENVLVLYGDMPFISEHSLRRLIRLHHDEEANISMFTASVPNFENEYDCFLNYGRILRSYNKEIIKITEFKDATESEKQIKEINPGIYMFNSEWLWKNIKKIKNKNAQREYYLTDIVEIAIKEKEKIYSLPIEPREIIGINSMEDLLAAEKML</sequence>
<evidence type="ECO:0000256" key="2">
    <source>
        <dbReference type="ARBA" id="ARBA00007947"/>
    </source>
</evidence>
<evidence type="ECO:0000313" key="10">
    <source>
        <dbReference type="EMBL" id="PIR96064.1"/>
    </source>
</evidence>
<evidence type="ECO:0000256" key="3">
    <source>
        <dbReference type="ARBA" id="ARBA00022679"/>
    </source>
</evidence>
<keyword evidence="4" id="KW-0548">Nucleotidyltransferase</keyword>
<evidence type="ECO:0000256" key="7">
    <source>
        <dbReference type="ARBA" id="ARBA00048493"/>
    </source>
</evidence>
<dbReference type="InterPro" id="IPR050065">
    <property type="entry name" value="GlmU-like"/>
</dbReference>
<evidence type="ECO:0000256" key="8">
    <source>
        <dbReference type="ARBA" id="ARBA00049628"/>
    </source>
</evidence>
<dbReference type="AlphaFoldDB" id="A0A2H0VAE8"/>
<organism evidence="10 11">
    <name type="scientific">Candidatus Doudnabacteria bacterium CG10_big_fil_rev_8_21_14_0_10_42_18</name>
    <dbReference type="NCBI Taxonomy" id="1974552"/>
    <lineage>
        <taxon>Bacteria</taxon>
        <taxon>Candidatus Doudnaibacteriota</taxon>
    </lineage>
</organism>